<proteinExistence type="predicted"/>
<dbReference type="Proteomes" id="UP000059680">
    <property type="component" value="Chromosome 10"/>
</dbReference>
<accession>A0A0N7KRG7</accession>
<reference evidence="2 3" key="2">
    <citation type="journal article" date="2013" name="Plant Cell Physiol.">
        <title>Rice Annotation Project Database (RAP-DB): an integrative and interactive database for rice genomics.</title>
        <authorList>
            <person name="Sakai H."/>
            <person name="Lee S.S."/>
            <person name="Tanaka T."/>
            <person name="Numa H."/>
            <person name="Kim J."/>
            <person name="Kawahara Y."/>
            <person name="Wakimoto H."/>
            <person name="Yang C.C."/>
            <person name="Iwamoto M."/>
            <person name="Abe T."/>
            <person name="Yamada Y."/>
            <person name="Muto A."/>
            <person name="Inokuchi H."/>
            <person name="Ikemura T."/>
            <person name="Matsumoto T."/>
            <person name="Sasaki T."/>
            <person name="Itoh T."/>
        </authorList>
    </citation>
    <scope>NUCLEOTIDE SEQUENCE [LARGE SCALE GENOMIC DNA]</scope>
    <source>
        <strain evidence="3">cv. Nipponbare</strain>
    </source>
</reference>
<dbReference type="PaxDb" id="39947-A0A0N7KRG7"/>
<dbReference type="Pfam" id="PF13966">
    <property type="entry name" value="zf-RVT"/>
    <property type="match status" value="1"/>
</dbReference>
<gene>
    <name evidence="2" type="ordered locus">Os10g0159350</name>
    <name evidence="2" type="ORF">OSNPB_100159350</name>
</gene>
<evidence type="ECO:0000313" key="3">
    <source>
        <dbReference type="Proteomes" id="UP000059680"/>
    </source>
</evidence>
<sequence length="162" mass="18058">MDKMLYFGKIIGCRMVVQWKTEDLSSLSFVKNSGMTVAAALRNNSWVSDIRDGLSVQALGEYLDLWDVIAGISLDPASRDEMIWKAAPDGVFSVRSTYSLFSAGRMKCPLGKIIWKSRAPARCKFFMFLAMRNACLTADNLQRRGLSLARVCHLCSNDGETC</sequence>
<keyword evidence="3" id="KW-1185">Reference proteome</keyword>
<organism evidence="2 3">
    <name type="scientific">Oryza sativa subsp. japonica</name>
    <name type="common">Rice</name>
    <dbReference type="NCBI Taxonomy" id="39947"/>
    <lineage>
        <taxon>Eukaryota</taxon>
        <taxon>Viridiplantae</taxon>
        <taxon>Streptophyta</taxon>
        <taxon>Embryophyta</taxon>
        <taxon>Tracheophyta</taxon>
        <taxon>Spermatophyta</taxon>
        <taxon>Magnoliopsida</taxon>
        <taxon>Liliopsida</taxon>
        <taxon>Poales</taxon>
        <taxon>Poaceae</taxon>
        <taxon>BOP clade</taxon>
        <taxon>Oryzoideae</taxon>
        <taxon>Oryzeae</taxon>
        <taxon>Oryzinae</taxon>
        <taxon>Oryza</taxon>
        <taxon>Oryza sativa</taxon>
    </lineage>
</organism>
<evidence type="ECO:0000313" key="2">
    <source>
        <dbReference type="EMBL" id="BAT09970.1"/>
    </source>
</evidence>
<protein>
    <submittedName>
        <fullName evidence="2">Os10g0159350 protein</fullName>
    </submittedName>
</protein>
<dbReference type="EMBL" id="AP014966">
    <property type="protein sequence ID" value="BAT09970.1"/>
    <property type="molecule type" value="Genomic_DNA"/>
</dbReference>
<name>A0A0N7KRG7_ORYSJ</name>
<reference evidence="2 3" key="3">
    <citation type="journal article" date="2013" name="Rice">
        <title>Improvement of the Oryza sativa Nipponbare reference genome using next generation sequence and optical map data.</title>
        <authorList>
            <person name="Kawahara Y."/>
            <person name="de la Bastide M."/>
            <person name="Hamilton J.P."/>
            <person name="Kanamori H."/>
            <person name="McCombie W.R."/>
            <person name="Ouyang S."/>
            <person name="Schwartz D.C."/>
            <person name="Tanaka T."/>
            <person name="Wu J."/>
            <person name="Zhou S."/>
            <person name="Childs K.L."/>
            <person name="Davidson R.M."/>
            <person name="Lin H."/>
            <person name="Quesada-Ocampo L."/>
            <person name="Vaillancourt B."/>
            <person name="Sakai H."/>
            <person name="Lee S.S."/>
            <person name="Kim J."/>
            <person name="Numa H."/>
            <person name="Itoh T."/>
            <person name="Buell C.R."/>
            <person name="Matsumoto T."/>
        </authorList>
    </citation>
    <scope>NUCLEOTIDE SEQUENCE [LARGE SCALE GENOMIC DNA]</scope>
    <source>
        <strain evidence="3">cv. Nipponbare</strain>
    </source>
</reference>
<dbReference type="InterPro" id="IPR026960">
    <property type="entry name" value="RVT-Znf"/>
</dbReference>
<evidence type="ECO:0000259" key="1">
    <source>
        <dbReference type="Pfam" id="PF13966"/>
    </source>
</evidence>
<dbReference type="AlphaFoldDB" id="A0A0N7KRG7"/>
<reference evidence="3" key="1">
    <citation type="journal article" date="2005" name="Nature">
        <title>The map-based sequence of the rice genome.</title>
        <authorList>
            <consortium name="International rice genome sequencing project (IRGSP)"/>
            <person name="Matsumoto T."/>
            <person name="Wu J."/>
            <person name="Kanamori H."/>
            <person name="Katayose Y."/>
            <person name="Fujisawa M."/>
            <person name="Namiki N."/>
            <person name="Mizuno H."/>
            <person name="Yamamoto K."/>
            <person name="Antonio B.A."/>
            <person name="Baba T."/>
            <person name="Sakata K."/>
            <person name="Nagamura Y."/>
            <person name="Aoki H."/>
            <person name="Arikawa K."/>
            <person name="Arita K."/>
            <person name="Bito T."/>
            <person name="Chiden Y."/>
            <person name="Fujitsuka N."/>
            <person name="Fukunaka R."/>
            <person name="Hamada M."/>
            <person name="Harada C."/>
            <person name="Hayashi A."/>
            <person name="Hijishita S."/>
            <person name="Honda M."/>
            <person name="Hosokawa S."/>
            <person name="Ichikawa Y."/>
            <person name="Idonuma A."/>
            <person name="Iijima M."/>
            <person name="Ikeda M."/>
            <person name="Ikeno M."/>
            <person name="Ito K."/>
            <person name="Ito S."/>
            <person name="Ito T."/>
            <person name="Ito Y."/>
            <person name="Ito Y."/>
            <person name="Iwabuchi A."/>
            <person name="Kamiya K."/>
            <person name="Karasawa W."/>
            <person name="Kurita K."/>
            <person name="Katagiri S."/>
            <person name="Kikuta A."/>
            <person name="Kobayashi H."/>
            <person name="Kobayashi N."/>
            <person name="Machita K."/>
            <person name="Maehara T."/>
            <person name="Masukawa M."/>
            <person name="Mizubayashi T."/>
            <person name="Mukai Y."/>
            <person name="Nagasaki H."/>
            <person name="Nagata Y."/>
            <person name="Naito S."/>
            <person name="Nakashima M."/>
            <person name="Nakama Y."/>
            <person name="Nakamichi Y."/>
            <person name="Nakamura M."/>
            <person name="Meguro A."/>
            <person name="Negishi M."/>
            <person name="Ohta I."/>
            <person name="Ohta T."/>
            <person name="Okamoto M."/>
            <person name="Ono N."/>
            <person name="Saji S."/>
            <person name="Sakaguchi M."/>
            <person name="Sakai K."/>
            <person name="Shibata M."/>
            <person name="Shimokawa T."/>
            <person name="Song J."/>
            <person name="Takazaki Y."/>
            <person name="Terasawa K."/>
            <person name="Tsugane M."/>
            <person name="Tsuji K."/>
            <person name="Ueda S."/>
            <person name="Waki K."/>
            <person name="Yamagata H."/>
            <person name="Yamamoto M."/>
            <person name="Yamamoto S."/>
            <person name="Yamane H."/>
            <person name="Yoshiki S."/>
            <person name="Yoshihara R."/>
            <person name="Yukawa K."/>
            <person name="Zhong H."/>
            <person name="Yano M."/>
            <person name="Yuan Q."/>
            <person name="Ouyang S."/>
            <person name="Liu J."/>
            <person name="Jones K.M."/>
            <person name="Gansberger K."/>
            <person name="Moffat K."/>
            <person name="Hill J."/>
            <person name="Bera J."/>
            <person name="Fadrosh D."/>
            <person name="Jin S."/>
            <person name="Johri S."/>
            <person name="Kim M."/>
            <person name="Overton L."/>
            <person name="Reardon M."/>
            <person name="Tsitrin T."/>
            <person name="Vuong H."/>
            <person name="Weaver B."/>
            <person name="Ciecko A."/>
            <person name="Tallon L."/>
            <person name="Jackson J."/>
            <person name="Pai G."/>
            <person name="Aken S.V."/>
            <person name="Utterback T."/>
            <person name="Reidmuller S."/>
            <person name="Feldblyum T."/>
            <person name="Hsiao J."/>
            <person name="Zismann V."/>
            <person name="Iobst S."/>
            <person name="de Vazeille A.R."/>
            <person name="Buell C.R."/>
            <person name="Ying K."/>
            <person name="Li Y."/>
            <person name="Lu T."/>
            <person name="Huang Y."/>
            <person name="Zhao Q."/>
            <person name="Feng Q."/>
            <person name="Zhang L."/>
            <person name="Zhu J."/>
            <person name="Weng Q."/>
            <person name="Mu J."/>
            <person name="Lu Y."/>
            <person name="Fan D."/>
            <person name="Liu Y."/>
            <person name="Guan J."/>
            <person name="Zhang Y."/>
            <person name="Yu S."/>
            <person name="Liu X."/>
            <person name="Zhang Y."/>
            <person name="Hong G."/>
            <person name="Han B."/>
            <person name="Choisne N."/>
            <person name="Demange N."/>
            <person name="Orjeda G."/>
            <person name="Samain S."/>
            <person name="Cattolico L."/>
            <person name="Pelletier E."/>
            <person name="Couloux A."/>
            <person name="Segurens B."/>
            <person name="Wincker P."/>
            <person name="D'Hont A."/>
            <person name="Scarpelli C."/>
            <person name="Weissenbach J."/>
            <person name="Salanoubat M."/>
            <person name="Quetier F."/>
            <person name="Yu Y."/>
            <person name="Kim H.R."/>
            <person name="Rambo T."/>
            <person name="Currie J."/>
            <person name="Collura K."/>
            <person name="Luo M."/>
            <person name="Yang T."/>
            <person name="Ammiraju J.S.S."/>
            <person name="Engler F."/>
            <person name="Soderlund C."/>
            <person name="Wing R.A."/>
            <person name="Palmer L.E."/>
            <person name="de la Bastide M."/>
            <person name="Spiegel L."/>
            <person name="Nascimento L."/>
            <person name="Zutavern T."/>
            <person name="O'Shaughnessy A."/>
            <person name="Dike S."/>
            <person name="Dedhia N."/>
            <person name="Preston R."/>
            <person name="Balija V."/>
            <person name="McCombie W.R."/>
            <person name="Chow T."/>
            <person name="Chen H."/>
            <person name="Chung M."/>
            <person name="Chen C."/>
            <person name="Shaw J."/>
            <person name="Wu H."/>
            <person name="Hsiao K."/>
            <person name="Chao Y."/>
            <person name="Chu M."/>
            <person name="Cheng C."/>
            <person name="Hour A."/>
            <person name="Lee P."/>
            <person name="Lin S."/>
            <person name="Lin Y."/>
            <person name="Liou J."/>
            <person name="Liu S."/>
            <person name="Hsing Y."/>
            <person name="Raghuvanshi S."/>
            <person name="Mohanty A."/>
            <person name="Bharti A.K."/>
            <person name="Gaur A."/>
            <person name="Gupta V."/>
            <person name="Kumar D."/>
            <person name="Ravi V."/>
            <person name="Vij S."/>
            <person name="Kapur A."/>
            <person name="Khurana P."/>
            <person name="Khurana P."/>
            <person name="Khurana J.P."/>
            <person name="Tyagi A.K."/>
            <person name="Gaikwad K."/>
            <person name="Singh A."/>
            <person name="Dalal V."/>
            <person name="Srivastava S."/>
            <person name="Dixit A."/>
            <person name="Pal A.K."/>
            <person name="Ghazi I.A."/>
            <person name="Yadav M."/>
            <person name="Pandit A."/>
            <person name="Bhargava A."/>
            <person name="Sureshbabu K."/>
            <person name="Batra K."/>
            <person name="Sharma T.R."/>
            <person name="Mohapatra T."/>
            <person name="Singh N.K."/>
            <person name="Messing J."/>
            <person name="Nelson A.B."/>
            <person name="Fuks G."/>
            <person name="Kavchok S."/>
            <person name="Keizer G."/>
            <person name="Linton E."/>
            <person name="Llaca V."/>
            <person name="Song R."/>
            <person name="Tanyolac B."/>
            <person name="Young S."/>
            <person name="Ho-Il K."/>
            <person name="Hahn J.H."/>
            <person name="Sangsakoo G."/>
            <person name="Vanavichit A."/>
            <person name="de Mattos Luiz.A.T."/>
            <person name="Zimmer P.D."/>
            <person name="Malone G."/>
            <person name="Dellagostin O."/>
            <person name="de Oliveira A.C."/>
            <person name="Bevan M."/>
            <person name="Bancroft I."/>
            <person name="Minx P."/>
            <person name="Cordum H."/>
            <person name="Wilson R."/>
            <person name="Cheng Z."/>
            <person name="Jin W."/>
            <person name="Jiang J."/>
            <person name="Leong S.A."/>
            <person name="Iwama H."/>
            <person name="Gojobori T."/>
            <person name="Itoh T."/>
            <person name="Niimura Y."/>
            <person name="Fujii Y."/>
            <person name="Habara T."/>
            <person name="Sakai H."/>
            <person name="Sato Y."/>
            <person name="Wilson G."/>
            <person name="Kumar K."/>
            <person name="McCouch S."/>
            <person name="Juretic N."/>
            <person name="Hoen D."/>
            <person name="Wright S."/>
            <person name="Bruskiewich R."/>
            <person name="Bureau T."/>
            <person name="Miyao A."/>
            <person name="Hirochika H."/>
            <person name="Nishikawa T."/>
            <person name="Kadowaki K."/>
            <person name="Sugiura M."/>
            <person name="Burr B."/>
            <person name="Sasaki T."/>
        </authorList>
    </citation>
    <scope>NUCLEOTIDE SEQUENCE [LARGE SCALE GENOMIC DNA]</scope>
    <source>
        <strain evidence="3">cv. Nipponbare</strain>
    </source>
</reference>
<dbReference type="InParanoid" id="A0A0N7KRG7"/>
<feature type="domain" description="Reverse transcriptase zinc-binding" evidence="1">
    <location>
        <begin position="92"/>
        <end position="162"/>
    </location>
</feature>